<evidence type="ECO:0000256" key="6">
    <source>
        <dbReference type="SAM" id="MobiDB-lite"/>
    </source>
</evidence>
<dbReference type="GO" id="GO:0016020">
    <property type="term" value="C:membrane"/>
    <property type="evidence" value="ECO:0007669"/>
    <property type="project" value="UniProtKB-SubCell"/>
</dbReference>
<keyword evidence="4" id="KW-0449">Lipoprotein</keyword>
<dbReference type="SUPFAM" id="SSF55008">
    <property type="entry name" value="HMA, heavy metal-associated domain"/>
    <property type="match status" value="1"/>
</dbReference>
<evidence type="ECO:0000259" key="7">
    <source>
        <dbReference type="PROSITE" id="PS50846"/>
    </source>
</evidence>
<dbReference type="InterPro" id="IPR036163">
    <property type="entry name" value="HMA_dom_sf"/>
</dbReference>
<dbReference type="Pfam" id="PF00403">
    <property type="entry name" value="HMA"/>
    <property type="match status" value="1"/>
</dbReference>
<evidence type="ECO:0000256" key="4">
    <source>
        <dbReference type="ARBA" id="ARBA00023289"/>
    </source>
</evidence>
<evidence type="ECO:0000256" key="5">
    <source>
        <dbReference type="ARBA" id="ARBA00024045"/>
    </source>
</evidence>
<organism evidence="8">
    <name type="scientific">Sesamum calycinum</name>
    <dbReference type="NCBI Taxonomy" id="2727403"/>
    <lineage>
        <taxon>Eukaryota</taxon>
        <taxon>Viridiplantae</taxon>
        <taxon>Streptophyta</taxon>
        <taxon>Embryophyta</taxon>
        <taxon>Tracheophyta</taxon>
        <taxon>Spermatophyta</taxon>
        <taxon>Magnoliopsida</taxon>
        <taxon>eudicotyledons</taxon>
        <taxon>Gunneridae</taxon>
        <taxon>Pentapetalae</taxon>
        <taxon>asterids</taxon>
        <taxon>lamiids</taxon>
        <taxon>Lamiales</taxon>
        <taxon>Pedaliaceae</taxon>
        <taxon>Sesamum</taxon>
    </lineage>
</organism>
<evidence type="ECO:0000313" key="8">
    <source>
        <dbReference type="EMBL" id="KAL0357313.1"/>
    </source>
</evidence>
<dbReference type="AlphaFoldDB" id="A0AAW2PN16"/>
<sequence length="303" mass="33109">MAETADEPEPVKTCVLKASIHCEGCKRKVKKILSQVQGVEFVDVDTKQQKVTVTGSVDADTLVKKLVKAGKKAQLWPQKPEKRLLLKNPNQQKKTNCLLKRLKEVLKRLKMAAQPKAMKKLAAAPKVVKDASVETGSAVQETKAEEKKTEEGRSAGGELPQAEEQKEAAEKSNGGTSGKKKKKRGQSGSAQSSAAGLENQEAGPPPPTNHGPPRHHHYPPPPPQYYYTPPPQPVPVVSYNTAYPLSSYTASYYAAPPPPYSYAYMHPGPETQPPPPDLDSHPRQPLDSFEIFSDENPNGCFIM</sequence>
<comment type="caution">
    <text evidence="8">The sequence shown here is derived from an EMBL/GenBank/DDBJ whole genome shotgun (WGS) entry which is preliminary data.</text>
</comment>
<name>A0AAW2PN16_9LAMI</name>
<comment type="similarity">
    <text evidence="5">Belongs to the HIPP family.</text>
</comment>
<keyword evidence="3" id="KW-0479">Metal-binding</keyword>
<evidence type="ECO:0000256" key="1">
    <source>
        <dbReference type="ARBA" id="ARBA00004170"/>
    </source>
</evidence>
<reference evidence="8" key="1">
    <citation type="submission" date="2020-06" db="EMBL/GenBank/DDBJ databases">
        <authorList>
            <person name="Li T."/>
            <person name="Hu X."/>
            <person name="Zhang T."/>
            <person name="Song X."/>
            <person name="Zhang H."/>
            <person name="Dai N."/>
            <person name="Sheng W."/>
            <person name="Hou X."/>
            <person name="Wei L."/>
        </authorList>
    </citation>
    <scope>NUCLEOTIDE SEQUENCE</scope>
    <source>
        <strain evidence="8">KEN8</strain>
        <tissue evidence="8">Leaf</tissue>
    </source>
</reference>
<feature type="region of interest" description="Disordered" evidence="6">
    <location>
        <begin position="264"/>
        <end position="298"/>
    </location>
</feature>
<dbReference type="EMBL" id="JACGWM010000008">
    <property type="protein sequence ID" value="KAL0357313.1"/>
    <property type="molecule type" value="Genomic_DNA"/>
</dbReference>
<evidence type="ECO:0000256" key="3">
    <source>
        <dbReference type="ARBA" id="ARBA00022723"/>
    </source>
</evidence>
<keyword evidence="4" id="KW-0636">Prenylation</keyword>
<feature type="region of interest" description="Disordered" evidence="6">
    <location>
        <begin position="114"/>
        <end position="234"/>
    </location>
</feature>
<accession>A0AAW2PN16</accession>
<dbReference type="CDD" id="cd00371">
    <property type="entry name" value="HMA"/>
    <property type="match status" value="1"/>
</dbReference>
<reference evidence="8" key="2">
    <citation type="journal article" date="2024" name="Plant">
        <title>Genomic evolution and insights into agronomic trait innovations of Sesamum species.</title>
        <authorList>
            <person name="Miao H."/>
            <person name="Wang L."/>
            <person name="Qu L."/>
            <person name="Liu H."/>
            <person name="Sun Y."/>
            <person name="Le M."/>
            <person name="Wang Q."/>
            <person name="Wei S."/>
            <person name="Zheng Y."/>
            <person name="Lin W."/>
            <person name="Duan Y."/>
            <person name="Cao H."/>
            <person name="Xiong S."/>
            <person name="Wang X."/>
            <person name="Wei L."/>
            <person name="Li C."/>
            <person name="Ma Q."/>
            <person name="Ju M."/>
            <person name="Zhao R."/>
            <person name="Li G."/>
            <person name="Mu C."/>
            <person name="Tian Q."/>
            <person name="Mei H."/>
            <person name="Zhang T."/>
            <person name="Gao T."/>
            <person name="Zhang H."/>
        </authorList>
    </citation>
    <scope>NUCLEOTIDE SEQUENCE</scope>
    <source>
        <strain evidence="8">KEN8</strain>
    </source>
</reference>
<feature type="compositionally biased region" description="Pro residues" evidence="6">
    <location>
        <begin position="219"/>
        <end position="234"/>
    </location>
</feature>
<evidence type="ECO:0000256" key="2">
    <source>
        <dbReference type="ARBA" id="ARBA00022481"/>
    </source>
</evidence>
<protein>
    <submittedName>
        <fullName evidence="8">Heavy metal-associated isoprenylated plant protein 36</fullName>
    </submittedName>
</protein>
<feature type="domain" description="HMA" evidence="7">
    <location>
        <begin position="11"/>
        <end position="78"/>
    </location>
</feature>
<dbReference type="GO" id="GO:0046872">
    <property type="term" value="F:metal ion binding"/>
    <property type="evidence" value="ECO:0007669"/>
    <property type="project" value="UniProtKB-KW"/>
</dbReference>
<dbReference type="PROSITE" id="PS50846">
    <property type="entry name" value="HMA_2"/>
    <property type="match status" value="1"/>
</dbReference>
<keyword evidence="2" id="KW-0488">Methylation</keyword>
<dbReference type="PANTHER" id="PTHR45868">
    <property type="entry name" value="HEAVY METAL-ASSOCIATED ISOPRENYLATED PLANT PROTEIN 33-RELATED"/>
    <property type="match status" value="1"/>
</dbReference>
<gene>
    <name evidence="8" type="ORF">Scaly_1417000</name>
</gene>
<dbReference type="PANTHER" id="PTHR45868:SF69">
    <property type="entry name" value="HEAVY METAL-ASSOCIATED ISOPRENYLATED PLANT PROTEIN 35"/>
    <property type="match status" value="1"/>
</dbReference>
<feature type="compositionally biased region" description="Low complexity" evidence="6">
    <location>
        <begin position="186"/>
        <end position="196"/>
    </location>
</feature>
<feature type="compositionally biased region" description="Basic and acidic residues" evidence="6">
    <location>
        <begin position="142"/>
        <end position="153"/>
    </location>
</feature>
<proteinExistence type="inferred from homology"/>
<dbReference type="Gene3D" id="3.30.70.100">
    <property type="match status" value="1"/>
</dbReference>
<dbReference type="InterPro" id="IPR006121">
    <property type="entry name" value="HMA_dom"/>
</dbReference>
<dbReference type="GO" id="GO:0009626">
    <property type="term" value="P:plant-type hypersensitive response"/>
    <property type="evidence" value="ECO:0007669"/>
    <property type="project" value="UniProtKB-KW"/>
</dbReference>
<comment type="subcellular location">
    <subcellularLocation>
        <location evidence="1">Membrane</location>
        <topology evidence="1">Peripheral membrane protein</topology>
    </subcellularLocation>
</comment>
<feature type="compositionally biased region" description="Low complexity" evidence="6">
    <location>
        <begin position="114"/>
        <end position="126"/>
    </location>
</feature>